<gene>
    <name evidence="1" type="ORF">BW897_25465</name>
</gene>
<evidence type="ECO:0000313" key="1">
    <source>
        <dbReference type="EMBL" id="OOR09845.1"/>
    </source>
</evidence>
<name>A0A1S9TIE7_BACCE</name>
<reference evidence="1 2" key="1">
    <citation type="submission" date="2017-01" db="EMBL/GenBank/DDBJ databases">
        <title>Bacillus cereus isolates.</title>
        <authorList>
            <person name="Beno S.M."/>
        </authorList>
    </citation>
    <scope>NUCLEOTIDE SEQUENCE [LARGE SCALE GENOMIC DNA]</scope>
    <source>
        <strain evidence="1 2">FSL H8-0485</strain>
    </source>
</reference>
<protein>
    <submittedName>
        <fullName evidence="1">Uncharacterized protein</fullName>
    </submittedName>
</protein>
<comment type="caution">
    <text evidence="1">The sequence shown here is derived from an EMBL/GenBank/DDBJ whole genome shotgun (WGS) entry which is preliminary data.</text>
</comment>
<dbReference type="Proteomes" id="UP000190906">
    <property type="component" value="Unassembled WGS sequence"/>
</dbReference>
<dbReference type="RefSeq" id="WP_078205408.1">
    <property type="nucleotide sequence ID" value="NZ_MUAJ01000037.1"/>
</dbReference>
<dbReference type="AlphaFoldDB" id="A0A1S9TIE7"/>
<dbReference type="InterPro" id="IPR029035">
    <property type="entry name" value="DHS-like_NAD/FAD-binding_dom"/>
</dbReference>
<dbReference type="EMBL" id="MUAJ01000037">
    <property type="protein sequence ID" value="OOR09845.1"/>
    <property type="molecule type" value="Genomic_DNA"/>
</dbReference>
<accession>A0A1S9TIE7</accession>
<organism evidence="1 2">
    <name type="scientific">Bacillus cereus</name>
    <dbReference type="NCBI Taxonomy" id="1396"/>
    <lineage>
        <taxon>Bacteria</taxon>
        <taxon>Bacillati</taxon>
        <taxon>Bacillota</taxon>
        <taxon>Bacilli</taxon>
        <taxon>Bacillales</taxon>
        <taxon>Bacillaceae</taxon>
        <taxon>Bacillus</taxon>
        <taxon>Bacillus cereus group</taxon>
    </lineage>
</organism>
<dbReference type="Pfam" id="PF13289">
    <property type="entry name" value="SIR2_2"/>
    <property type="match status" value="1"/>
</dbReference>
<evidence type="ECO:0000313" key="2">
    <source>
        <dbReference type="Proteomes" id="UP000190906"/>
    </source>
</evidence>
<proteinExistence type="predicted"/>
<sequence length="586" mass="68063">MDNQLMSLSFSMEANKGVYALLLGSGISFSANIPTGWGILKELCRRIMELNGERNEDPIEWYQNYYNKPPMYDEVIEILARTSTERLGLLAEFFERKEEDEDYVKKPTKAHKKIAQLVKDGYIKVIVTTNFDRLMEQALDELNIQYQTLYHESDIDGMKPLTQANCTVLKVHGDYRDTRFKNVSNELEAYPKSLSSLLKQVFDEYGIITSGWSAEWDTALKDTIKSVKGRRYSWYWHAYNDKLGEQAEELLKFRDGIKIVDSNGADSFFSLLAENVESISKLKKSSPQTIQLKINKLKKCITDNLEIELREMITEETRTLVHFIKSLQSPAESTSEIMKEYVETIKEKTRTLAIMLSILTYYSNNETHESIICETLERLTTAKAANGMRAYICFSKLPAIVGFYSAGIASVMKNNYKLLNKLFMDIRVRTDLYRRESFLKFAGPNGDIYSVFKQTYSEKDWKLPFEKMFMQPYMCEIYNETKLTFDEQELKDHYDIFELLRALKHRHLNVRGFYSGIFGYQDKKLYIEHFLKTGAKEQGNWPVLVLFDNSTESFIHALETLTQDLNSSIDFDGYQLLSSYQTAIEV</sequence>
<dbReference type="Gene3D" id="3.40.50.1220">
    <property type="entry name" value="TPP-binding domain"/>
    <property type="match status" value="1"/>
</dbReference>
<dbReference type="SUPFAM" id="SSF52467">
    <property type="entry name" value="DHS-like NAD/FAD-binding domain"/>
    <property type="match status" value="1"/>
</dbReference>